<sequence>MASKKDELLALVGRYYDGVSVKTALEKLPKSWFTTSDPKKEVANCLQVLRREGLIESREIENSGVFNWFKVDSAPASNPHEAPDGPGDIGTDAVMVGAAEGTADAGAGADTSAPENGVDDSIPTVEESLPPVPLGAVAKFAALALEAELKHDGPAVEFRETAIPAERFVLGPRPPRIEGIDWVWAARTEDGQLFEDTDAAIEHRDSVRLDRLIAEFVEECGPTTHGVVEGIRVWEEFKRSHVGSIGGATL</sequence>
<accession>A0A1Y6CUI3</accession>
<proteinExistence type="predicted"/>
<reference evidence="1 2" key="1">
    <citation type="submission" date="2016-12" db="EMBL/GenBank/DDBJ databases">
        <authorList>
            <person name="Song W.-J."/>
            <person name="Kurnit D.M."/>
        </authorList>
    </citation>
    <scope>NUCLEOTIDE SEQUENCE [LARGE SCALE GENOMIC DNA]</scope>
    <source>
        <strain evidence="1 2">175</strain>
    </source>
</reference>
<evidence type="ECO:0000313" key="1">
    <source>
        <dbReference type="EMBL" id="SMF93956.1"/>
    </source>
</evidence>
<dbReference type="RefSeq" id="WP_085210927.1">
    <property type="nucleotide sequence ID" value="NZ_FXAM01000001.1"/>
</dbReference>
<keyword evidence="2" id="KW-1185">Reference proteome</keyword>
<name>A0A1Y6CUI3_9GAMM</name>
<dbReference type="Proteomes" id="UP000192923">
    <property type="component" value="Unassembled WGS sequence"/>
</dbReference>
<protein>
    <submittedName>
        <fullName evidence="1">Uncharacterized protein</fullName>
    </submittedName>
</protein>
<organism evidence="1 2">
    <name type="scientific">Methylomagnum ishizawai</name>
    <dbReference type="NCBI Taxonomy" id="1760988"/>
    <lineage>
        <taxon>Bacteria</taxon>
        <taxon>Pseudomonadati</taxon>
        <taxon>Pseudomonadota</taxon>
        <taxon>Gammaproteobacteria</taxon>
        <taxon>Methylococcales</taxon>
        <taxon>Methylococcaceae</taxon>
        <taxon>Methylomagnum</taxon>
    </lineage>
</organism>
<evidence type="ECO:0000313" key="2">
    <source>
        <dbReference type="Proteomes" id="UP000192923"/>
    </source>
</evidence>
<dbReference type="EMBL" id="FXAM01000001">
    <property type="protein sequence ID" value="SMF93956.1"/>
    <property type="molecule type" value="Genomic_DNA"/>
</dbReference>
<dbReference type="STRING" id="1760988.SAMN02949497_1252"/>
<dbReference type="AlphaFoldDB" id="A0A1Y6CUI3"/>
<gene>
    <name evidence="1" type="ORF">SAMN02949497_1252</name>
</gene>